<protein>
    <submittedName>
        <fullName evidence="1">Uncharacterized protein</fullName>
    </submittedName>
</protein>
<gene>
    <name evidence="1" type="ORF">HHL09_16815</name>
</gene>
<evidence type="ECO:0000313" key="1">
    <source>
        <dbReference type="EMBL" id="QJE97377.1"/>
    </source>
</evidence>
<organism evidence="1 2">
    <name type="scientific">Luteolibacter luteus</name>
    <dbReference type="NCBI Taxonomy" id="2728835"/>
    <lineage>
        <taxon>Bacteria</taxon>
        <taxon>Pseudomonadati</taxon>
        <taxon>Verrucomicrobiota</taxon>
        <taxon>Verrucomicrobiia</taxon>
        <taxon>Verrucomicrobiales</taxon>
        <taxon>Verrucomicrobiaceae</taxon>
        <taxon>Luteolibacter</taxon>
    </lineage>
</organism>
<sequence>MKQFVVDSSYHQFYVADLVLKPDAPVNWTDDDVSKHHLTEKHIAALSPVADIAARVTSCGPDDPIPDFADSFDFEVCTEIEVPAVEVGVFGWPWGMEDRYRIQPGRCSILFRGYATERAEAEEDHYLVKILPVNSVL</sequence>
<dbReference type="EMBL" id="CP051774">
    <property type="protein sequence ID" value="QJE97377.1"/>
    <property type="molecule type" value="Genomic_DNA"/>
</dbReference>
<dbReference type="InterPro" id="IPR038691">
    <property type="entry name" value="ComJ_sf"/>
</dbReference>
<dbReference type="AlphaFoldDB" id="A0A858RKB8"/>
<evidence type="ECO:0000313" key="2">
    <source>
        <dbReference type="Proteomes" id="UP000501812"/>
    </source>
</evidence>
<dbReference type="KEGG" id="luo:HHL09_16815"/>
<proteinExistence type="predicted"/>
<name>A0A858RKB8_9BACT</name>
<dbReference type="Proteomes" id="UP000501812">
    <property type="component" value="Chromosome"/>
</dbReference>
<accession>A0A858RKB8</accession>
<dbReference type="RefSeq" id="WP_169455777.1">
    <property type="nucleotide sequence ID" value="NZ_CP051774.1"/>
</dbReference>
<keyword evidence="2" id="KW-1185">Reference proteome</keyword>
<reference evidence="1 2" key="1">
    <citation type="submission" date="2020-04" db="EMBL/GenBank/DDBJ databases">
        <title>Luteolibacter sp. G-1-1-1 isolated from soil.</title>
        <authorList>
            <person name="Dahal R.H."/>
        </authorList>
    </citation>
    <scope>NUCLEOTIDE SEQUENCE [LARGE SCALE GENOMIC DNA]</scope>
    <source>
        <strain evidence="1 2">G-1-1-1</strain>
    </source>
</reference>
<dbReference type="Gene3D" id="2.60.34.30">
    <property type="entry name" value="Competence, DNA-entry nuclease inhibitor, ComJ"/>
    <property type="match status" value="1"/>
</dbReference>